<gene>
    <name evidence="1" type="ORF">CLOSTHATH_07108</name>
</gene>
<organism evidence="1 2">
    <name type="scientific">Hungatella hathewayi DSM 13479</name>
    <dbReference type="NCBI Taxonomy" id="566550"/>
    <lineage>
        <taxon>Bacteria</taxon>
        <taxon>Bacillati</taxon>
        <taxon>Bacillota</taxon>
        <taxon>Clostridia</taxon>
        <taxon>Lachnospirales</taxon>
        <taxon>Lachnospiraceae</taxon>
        <taxon>Hungatella</taxon>
    </lineage>
</organism>
<evidence type="ECO:0000313" key="1">
    <source>
        <dbReference type="EMBL" id="EFC94714.1"/>
    </source>
</evidence>
<sequence>MPRIKDIIGIEGQSYQLLSDVAYAISVKGIKSGGFGFNNQLYSDRPVNTSNWGYVEYFQHADNYVTVKLYPESSLDIFIRRFTINTMTWNTDWRKLSTTDVVN</sequence>
<accession>D3ATZ4</accession>
<reference evidence="1 2" key="1">
    <citation type="submission" date="2010-01" db="EMBL/GenBank/DDBJ databases">
        <authorList>
            <person name="Weinstock G."/>
            <person name="Sodergren E."/>
            <person name="Clifton S."/>
            <person name="Fulton L."/>
            <person name="Fulton B."/>
            <person name="Courtney L."/>
            <person name="Fronick C."/>
            <person name="Harrison M."/>
            <person name="Strong C."/>
            <person name="Farmer C."/>
            <person name="Delahaunty K."/>
            <person name="Markovic C."/>
            <person name="Hall O."/>
            <person name="Minx P."/>
            <person name="Tomlinson C."/>
            <person name="Mitreva M."/>
            <person name="Nelson J."/>
            <person name="Hou S."/>
            <person name="Wollam A."/>
            <person name="Pepin K.H."/>
            <person name="Johnson M."/>
            <person name="Bhonagiri V."/>
            <person name="Nash W.E."/>
            <person name="Warren W."/>
            <person name="Chinwalla A."/>
            <person name="Mardis E.R."/>
            <person name="Wilson R.K."/>
        </authorList>
    </citation>
    <scope>NUCLEOTIDE SEQUENCE [LARGE SCALE GENOMIC DNA]</scope>
    <source>
        <strain evidence="1 2">DSM 13479</strain>
    </source>
</reference>
<dbReference type="AlphaFoldDB" id="D3ATZ4"/>
<dbReference type="HOGENOM" id="CLU_2259918_0_0_9"/>
<evidence type="ECO:0000313" key="2">
    <source>
        <dbReference type="Proteomes" id="UP000004968"/>
    </source>
</evidence>
<comment type="caution">
    <text evidence="1">The sequence shown here is derived from an EMBL/GenBank/DDBJ whole genome shotgun (WGS) entry which is preliminary data.</text>
</comment>
<dbReference type="Proteomes" id="UP000004968">
    <property type="component" value="Unassembled WGS sequence"/>
</dbReference>
<proteinExistence type="predicted"/>
<dbReference type="EMBL" id="ACIO01000964">
    <property type="protein sequence ID" value="EFC94714.1"/>
    <property type="molecule type" value="Genomic_DNA"/>
</dbReference>
<name>D3ATZ4_9FIRM</name>
<protein>
    <submittedName>
        <fullName evidence="1">Uncharacterized protein</fullName>
    </submittedName>
</protein>